<reference evidence="1 2" key="1">
    <citation type="submission" date="2019-05" db="EMBL/GenBank/DDBJ databases">
        <title>Genomes sequences of two Nocardia cyriacigeorgica environmental isolates, type strains Nocardia asteroides ATCC 19247 and Nocardia cyriacigeorgica DSM 44484.</title>
        <authorList>
            <person name="Vautrin F."/>
            <person name="Bergeron E."/>
            <person name="Dubost A."/>
            <person name="Abrouk D."/>
            <person name="Rodriguez Nava V."/>
            <person name="Pujic P."/>
        </authorList>
    </citation>
    <scope>NUCLEOTIDE SEQUENCE [LARGE SCALE GENOMIC DNA]</scope>
    <source>
        <strain evidence="1 2">EML 446</strain>
    </source>
</reference>
<accession>A0A5R8NHT6</accession>
<gene>
    <name evidence="1" type="ORF">FEK34_20875</name>
</gene>
<dbReference type="RefSeq" id="WP_138450158.1">
    <property type="nucleotide sequence ID" value="NZ_VBUT01000008.1"/>
</dbReference>
<dbReference type="AlphaFoldDB" id="A0A5R8NHT6"/>
<dbReference type="EMBL" id="VBUT01000008">
    <property type="protein sequence ID" value="TLF75221.1"/>
    <property type="molecule type" value="Genomic_DNA"/>
</dbReference>
<name>A0A5R8NHT6_9NOCA</name>
<proteinExistence type="predicted"/>
<comment type="caution">
    <text evidence="1">The sequence shown here is derived from an EMBL/GenBank/DDBJ whole genome shotgun (WGS) entry which is preliminary data.</text>
</comment>
<evidence type="ECO:0000313" key="1">
    <source>
        <dbReference type="EMBL" id="TLF75221.1"/>
    </source>
</evidence>
<dbReference type="Proteomes" id="UP000306378">
    <property type="component" value="Unassembled WGS sequence"/>
</dbReference>
<evidence type="ECO:0000313" key="2">
    <source>
        <dbReference type="Proteomes" id="UP000306378"/>
    </source>
</evidence>
<sequence length="83" mass="9053">MFDHSPSRGLTIGSWVVIGDECSVRRAPLPDADYLGFVFDSGGSEFELFLTPEVLRRMVGLAGDAGLQPGRVAETYCSSRWIS</sequence>
<organism evidence="1 2">
    <name type="scientific">Nocardia cyriacigeorgica</name>
    <dbReference type="NCBI Taxonomy" id="135487"/>
    <lineage>
        <taxon>Bacteria</taxon>
        <taxon>Bacillati</taxon>
        <taxon>Actinomycetota</taxon>
        <taxon>Actinomycetes</taxon>
        <taxon>Mycobacteriales</taxon>
        <taxon>Nocardiaceae</taxon>
        <taxon>Nocardia</taxon>
    </lineage>
</organism>
<protein>
    <submittedName>
        <fullName evidence="1">Uncharacterized protein</fullName>
    </submittedName>
</protein>